<comment type="function">
    <text evidence="20">C-type cytochrome. Part of the cbb3-type cytochrome c oxidase complex. FixP subunit is required for transferring electrons from donor cytochrome c via its heme groups to FixO subunit. From there, electrons are shuttled to the catalytic binuclear center of FixN subunit where oxygen reduction takes place. The complex also functions as a proton pump.</text>
</comment>
<dbReference type="InterPro" id="IPR050597">
    <property type="entry name" value="Cytochrome_c_Oxidase_Subunit"/>
</dbReference>
<dbReference type="GO" id="GO:0016491">
    <property type="term" value="F:oxidoreductase activity"/>
    <property type="evidence" value="ECO:0007669"/>
    <property type="project" value="UniProtKB-KW"/>
</dbReference>
<reference evidence="26 27" key="1">
    <citation type="submission" date="2019-12" db="EMBL/GenBank/DDBJ databases">
        <title>Shinella kummerowiae sp. nov., a symbiotic bacterium isolated from root nodules of the herbal legume Kummerowia stipulacea.</title>
        <authorList>
            <person name="Gao J."/>
        </authorList>
    </citation>
    <scope>NUCLEOTIDE SEQUENCE [LARGE SCALE GENOMIC DNA]</scope>
    <source>
        <strain evidence="26 27">CCBAU 25048</strain>
    </source>
</reference>
<keyword evidence="15 24" id="KW-1133">Transmembrane helix</keyword>
<feature type="transmembrane region" description="Helical" evidence="24">
    <location>
        <begin position="29"/>
        <end position="50"/>
    </location>
</feature>
<dbReference type="GO" id="GO:0020037">
    <property type="term" value="F:heme binding"/>
    <property type="evidence" value="ECO:0007669"/>
    <property type="project" value="InterPro"/>
</dbReference>
<evidence type="ECO:0000256" key="18">
    <source>
        <dbReference type="ARBA" id="ARBA00023065"/>
    </source>
</evidence>
<dbReference type="Gene3D" id="1.10.760.10">
    <property type="entry name" value="Cytochrome c-like domain"/>
    <property type="match status" value="2"/>
</dbReference>
<dbReference type="Pfam" id="PF13442">
    <property type="entry name" value="Cytochrome_CBB3"/>
    <property type="match status" value="2"/>
</dbReference>
<feature type="binding site" description="covalent" evidence="23">
    <location>
        <position position="121"/>
    </location>
    <ligand>
        <name>heme c</name>
        <dbReference type="ChEBI" id="CHEBI:61717"/>
        <label>1</label>
    </ligand>
</feature>
<evidence type="ECO:0000256" key="13">
    <source>
        <dbReference type="ARBA" id="ARBA00022781"/>
    </source>
</evidence>
<feature type="domain" description="Cytochrome c" evidence="25">
    <location>
        <begin position="208"/>
        <end position="289"/>
    </location>
</feature>
<evidence type="ECO:0000256" key="8">
    <source>
        <dbReference type="ARBA" id="ARBA00022617"/>
    </source>
</evidence>
<dbReference type="Gene3D" id="6.10.280.130">
    <property type="match status" value="1"/>
</dbReference>
<dbReference type="InterPro" id="IPR032858">
    <property type="entry name" value="CcoP_N"/>
</dbReference>
<evidence type="ECO:0000256" key="21">
    <source>
        <dbReference type="PIRNR" id="PIRNR000006"/>
    </source>
</evidence>
<evidence type="ECO:0000313" key="26">
    <source>
        <dbReference type="EMBL" id="MXN48501.1"/>
    </source>
</evidence>
<dbReference type="PANTHER" id="PTHR33751">
    <property type="entry name" value="CBB3-TYPE CYTOCHROME C OXIDASE SUBUNIT FIXP"/>
    <property type="match status" value="1"/>
</dbReference>
<dbReference type="GO" id="GO:0005506">
    <property type="term" value="F:iron ion binding"/>
    <property type="evidence" value="ECO:0007669"/>
    <property type="project" value="InterPro"/>
</dbReference>
<dbReference type="InterPro" id="IPR038414">
    <property type="entry name" value="CcoP_N_sf"/>
</dbReference>
<evidence type="ECO:0000256" key="20">
    <source>
        <dbReference type="ARBA" id="ARBA00025525"/>
    </source>
</evidence>
<evidence type="ECO:0000256" key="14">
    <source>
        <dbReference type="ARBA" id="ARBA00022982"/>
    </source>
</evidence>
<evidence type="ECO:0000256" key="3">
    <source>
        <dbReference type="ARBA" id="ARBA00006113"/>
    </source>
</evidence>
<keyword evidence="13 21" id="KW-0375">Hydrogen ion transport</keyword>
<feature type="binding site" description="axial binding residue" evidence="22">
    <location>
        <position position="225"/>
    </location>
    <ligand>
        <name>heme c</name>
        <dbReference type="ChEBI" id="CHEBI:61717"/>
        <label>2</label>
    </ligand>
    <ligandPart>
        <name>Fe</name>
        <dbReference type="ChEBI" id="CHEBI:18248"/>
    </ligandPart>
</feature>
<dbReference type="GO" id="GO:0009055">
    <property type="term" value="F:electron transfer activity"/>
    <property type="evidence" value="ECO:0007669"/>
    <property type="project" value="InterPro"/>
</dbReference>
<evidence type="ECO:0000256" key="9">
    <source>
        <dbReference type="ARBA" id="ARBA00022660"/>
    </source>
</evidence>
<evidence type="ECO:0000256" key="5">
    <source>
        <dbReference type="ARBA" id="ARBA00022448"/>
    </source>
</evidence>
<comment type="pathway">
    <text evidence="2 21">Energy metabolism; oxidative phosphorylation.</text>
</comment>
<evidence type="ECO:0000256" key="23">
    <source>
        <dbReference type="PIRSR" id="PIRSR000006-2"/>
    </source>
</evidence>
<feature type="binding site" description="axial binding residue" evidence="22">
    <location>
        <position position="266"/>
    </location>
    <ligand>
        <name>heme c</name>
        <dbReference type="ChEBI" id="CHEBI:61717"/>
        <label>1</label>
    </ligand>
    <ligandPart>
        <name>Fe</name>
        <dbReference type="ChEBI" id="CHEBI:18248"/>
    </ligandPart>
</feature>
<dbReference type="Pfam" id="PF14715">
    <property type="entry name" value="FixP_N"/>
    <property type="match status" value="1"/>
</dbReference>
<feature type="binding site" description="covalent" evidence="23">
    <location>
        <position position="221"/>
    </location>
    <ligand>
        <name>heme c</name>
        <dbReference type="ChEBI" id="CHEBI:61717"/>
        <label>2</label>
    </ligand>
</feature>
<keyword evidence="18 21" id="KW-0406">Ion transport</keyword>
<dbReference type="RefSeq" id="WP_160862008.1">
    <property type="nucleotide sequence ID" value="NZ_JAODWE010000003.1"/>
</dbReference>
<evidence type="ECO:0000256" key="10">
    <source>
        <dbReference type="ARBA" id="ARBA00022692"/>
    </source>
</evidence>
<gene>
    <name evidence="26" type="primary">ccoP</name>
    <name evidence="26" type="ORF">GR138_25130</name>
</gene>
<dbReference type="InterPro" id="IPR009056">
    <property type="entry name" value="Cyt_c-like_dom"/>
</dbReference>
<dbReference type="Proteomes" id="UP000435802">
    <property type="component" value="Unassembled WGS sequence"/>
</dbReference>
<accession>A0A6N8SID7</accession>
<evidence type="ECO:0000256" key="6">
    <source>
        <dbReference type="ARBA" id="ARBA00022475"/>
    </source>
</evidence>
<keyword evidence="10 24" id="KW-0812">Transmembrane</keyword>
<comment type="subcellular location">
    <subcellularLocation>
        <location evidence="1 21">Cell inner membrane</location>
    </subcellularLocation>
</comment>
<proteinExistence type="inferred from homology"/>
<evidence type="ECO:0000256" key="7">
    <source>
        <dbReference type="ARBA" id="ARBA00022519"/>
    </source>
</evidence>
<evidence type="ECO:0000256" key="12">
    <source>
        <dbReference type="ARBA" id="ARBA00022737"/>
    </source>
</evidence>
<dbReference type="PANTHER" id="PTHR33751:SF1">
    <property type="entry name" value="CBB3-TYPE CYTOCHROME C OXIDASE SUBUNIT FIXP"/>
    <property type="match status" value="1"/>
</dbReference>
<organism evidence="26 27">
    <name type="scientific">Shinella kummerowiae</name>
    <dbReference type="NCBI Taxonomy" id="417745"/>
    <lineage>
        <taxon>Bacteria</taxon>
        <taxon>Pseudomonadati</taxon>
        <taxon>Pseudomonadota</taxon>
        <taxon>Alphaproteobacteria</taxon>
        <taxon>Hyphomicrobiales</taxon>
        <taxon>Rhizobiaceae</taxon>
        <taxon>Shinella</taxon>
    </lineage>
</organism>
<comment type="cofactor">
    <cofactor evidence="21 23">
        <name>heme c</name>
        <dbReference type="ChEBI" id="CHEBI:61717"/>
    </cofactor>
    <text evidence="21 23">Binds 2 heme C groups per subunit.</text>
</comment>
<dbReference type="SUPFAM" id="SSF46626">
    <property type="entry name" value="Cytochrome c"/>
    <property type="match status" value="2"/>
</dbReference>
<keyword evidence="17 21" id="KW-0408">Iron</keyword>
<keyword evidence="6 21" id="KW-1003">Cell membrane</keyword>
<comment type="similarity">
    <text evidence="3 21">Belongs to the CcoP / FixP family.</text>
</comment>
<feature type="binding site" description="covalent" evidence="23">
    <location>
        <position position="124"/>
    </location>
    <ligand>
        <name>heme c</name>
        <dbReference type="ChEBI" id="CHEBI:61717"/>
        <label>1</label>
    </ligand>
</feature>
<evidence type="ECO:0000256" key="15">
    <source>
        <dbReference type="ARBA" id="ARBA00022989"/>
    </source>
</evidence>
<keyword evidence="7 21" id="KW-0997">Cell inner membrane</keyword>
<evidence type="ECO:0000256" key="19">
    <source>
        <dbReference type="ARBA" id="ARBA00023136"/>
    </source>
</evidence>
<dbReference type="InterPro" id="IPR036909">
    <property type="entry name" value="Cyt_c-like_dom_sf"/>
</dbReference>
<evidence type="ECO:0000256" key="24">
    <source>
        <dbReference type="SAM" id="Phobius"/>
    </source>
</evidence>
<evidence type="ECO:0000256" key="11">
    <source>
        <dbReference type="ARBA" id="ARBA00022723"/>
    </source>
</evidence>
<dbReference type="InterPro" id="IPR008168">
    <property type="entry name" value="Cyt_C_IC"/>
</dbReference>
<protein>
    <recommendedName>
        <fullName evidence="21">Cbb3-type cytochrome c oxidase subunit</fullName>
    </recommendedName>
</protein>
<dbReference type="OrthoDB" id="9811281at2"/>
<evidence type="ECO:0000313" key="27">
    <source>
        <dbReference type="Proteomes" id="UP000435802"/>
    </source>
</evidence>
<name>A0A6N8SID7_9HYPH</name>
<evidence type="ECO:0000256" key="2">
    <source>
        <dbReference type="ARBA" id="ARBA00004673"/>
    </source>
</evidence>
<keyword evidence="8 21" id="KW-0349">Heme</keyword>
<keyword evidence="16 21" id="KW-0560">Oxidoreductase</keyword>
<keyword evidence="11 21" id="KW-0479">Metal-binding</keyword>
<dbReference type="EMBL" id="WUMK01000011">
    <property type="protein sequence ID" value="MXN48501.1"/>
    <property type="molecule type" value="Genomic_DNA"/>
</dbReference>
<keyword evidence="27" id="KW-1185">Reference proteome</keyword>
<evidence type="ECO:0000256" key="17">
    <source>
        <dbReference type="ARBA" id="ARBA00023004"/>
    </source>
</evidence>
<evidence type="ECO:0000256" key="22">
    <source>
        <dbReference type="PIRSR" id="PIRSR000006-1"/>
    </source>
</evidence>
<dbReference type="GO" id="GO:0005886">
    <property type="term" value="C:plasma membrane"/>
    <property type="evidence" value="ECO:0007669"/>
    <property type="project" value="UniProtKB-SubCell"/>
</dbReference>
<evidence type="ECO:0000256" key="16">
    <source>
        <dbReference type="ARBA" id="ARBA00023002"/>
    </source>
</evidence>
<keyword evidence="9 21" id="KW-0679">Respiratory chain</keyword>
<dbReference type="PROSITE" id="PS51007">
    <property type="entry name" value="CYTC"/>
    <property type="match status" value="2"/>
</dbReference>
<keyword evidence="14 21" id="KW-0249">Electron transport</keyword>
<dbReference type="PIRSF" id="PIRSF000006">
    <property type="entry name" value="Cbb3-Cox_fixP"/>
    <property type="match status" value="1"/>
</dbReference>
<sequence>MEVKEVDPVSGRKTTGHIWNGIRELDTPIPRGVLLFLIVTHIFAVLWWVLMPTWPLGKTYTKGVLGADQKATVEASITEGIGERAPWVSRIESLSYDEVRADEPLMETVRVNGHQLFGDNCAACHGRDGKGRENYPDLTDDDWIWGGGPEAIAQTLTVGINSRHAESRVGQMPAFGRDEMLDAGQVVDVASYVASLSDPAVSTADNVDQMDRGREVFQTTCIACHGEDAKGNPELGAPNLTDNRWIYGGSLQRIIATIHGGRQGHMPTWDERLAPAEIKVLALYVDDLGKRAP</sequence>
<comment type="caution">
    <text evidence="26">The sequence shown here is derived from an EMBL/GenBank/DDBJ whole genome shotgun (WGS) entry which is preliminary data.</text>
</comment>
<dbReference type="InterPro" id="IPR004678">
    <property type="entry name" value="Cyt_c_oxidase_cbb3_su3"/>
</dbReference>
<keyword evidence="5 21" id="KW-0813">Transport</keyword>
<keyword evidence="12" id="KW-0677">Repeat</keyword>
<evidence type="ECO:0000259" key="25">
    <source>
        <dbReference type="PROSITE" id="PS51007"/>
    </source>
</evidence>
<feature type="binding site" description="covalent" evidence="23">
    <location>
        <position position="224"/>
    </location>
    <ligand>
        <name>heme c</name>
        <dbReference type="ChEBI" id="CHEBI:61717"/>
        <label>2</label>
    </ligand>
</feature>
<comment type="subunit">
    <text evidence="4">Component of the cbb3-type cytochrome c oxidase at least composed of FixN, FixO, FixQ and FixP.</text>
</comment>
<dbReference type="AlphaFoldDB" id="A0A6N8SID7"/>
<dbReference type="GO" id="GO:0006119">
    <property type="term" value="P:oxidative phosphorylation"/>
    <property type="evidence" value="ECO:0007669"/>
    <property type="project" value="UniProtKB-UniPathway"/>
</dbReference>
<feature type="binding site" description="axial binding residue" evidence="22">
    <location>
        <position position="125"/>
    </location>
    <ligand>
        <name>heme c</name>
        <dbReference type="ChEBI" id="CHEBI:61717"/>
        <label>1</label>
    </ligand>
    <ligandPart>
        <name>Fe</name>
        <dbReference type="ChEBI" id="CHEBI:18248"/>
    </ligandPart>
</feature>
<dbReference type="UniPathway" id="UPA00705"/>
<dbReference type="NCBIfam" id="TIGR00782">
    <property type="entry name" value="ccoP"/>
    <property type="match status" value="1"/>
</dbReference>
<evidence type="ECO:0000256" key="1">
    <source>
        <dbReference type="ARBA" id="ARBA00004533"/>
    </source>
</evidence>
<dbReference type="GO" id="GO:1902600">
    <property type="term" value="P:proton transmembrane transport"/>
    <property type="evidence" value="ECO:0007669"/>
    <property type="project" value="UniProtKB-KW"/>
</dbReference>
<dbReference type="PRINTS" id="PR00605">
    <property type="entry name" value="CYTCHROMECIC"/>
</dbReference>
<feature type="domain" description="Cytochrome c" evidence="25">
    <location>
        <begin position="108"/>
        <end position="197"/>
    </location>
</feature>
<feature type="binding site" description="axial binding residue" evidence="22">
    <location>
        <position position="172"/>
    </location>
    <ligand>
        <name>heme c</name>
        <dbReference type="ChEBI" id="CHEBI:61717"/>
        <label>2</label>
    </ligand>
    <ligandPart>
        <name>Fe</name>
        <dbReference type="ChEBI" id="CHEBI:18248"/>
    </ligandPart>
</feature>
<evidence type="ECO:0000256" key="4">
    <source>
        <dbReference type="ARBA" id="ARBA00011203"/>
    </source>
</evidence>
<keyword evidence="19 21" id="KW-0472">Membrane</keyword>